<dbReference type="InterPro" id="IPR036770">
    <property type="entry name" value="Ankyrin_rpt-contain_sf"/>
</dbReference>
<dbReference type="AlphaFoldDB" id="A0A815ZLV3"/>
<evidence type="ECO:0000313" key="1">
    <source>
        <dbReference type="EMBL" id="CAF1584109.1"/>
    </source>
</evidence>
<name>A0A815ZLV3_ADIRI</name>
<accession>A0A815ZLV3</accession>
<gene>
    <name evidence="1" type="ORF">XAT740_LOCUS45838</name>
</gene>
<dbReference type="Gene3D" id="1.25.40.20">
    <property type="entry name" value="Ankyrin repeat-containing domain"/>
    <property type="match status" value="1"/>
</dbReference>
<keyword evidence="2" id="KW-1185">Reference proteome</keyword>
<dbReference type="SUPFAM" id="SSF48403">
    <property type="entry name" value="Ankyrin repeat"/>
    <property type="match status" value="1"/>
</dbReference>
<dbReference type="EMBL" id="CAJNOR010006054">
    <property type="protein sequence ID" value="CAF1584109.1"/>
    <property type="molecule type" value="Genomic_DNA"/>
</dbReference>
<reference evidence="1" key="1">
    <citation type="submission" date="2021-02" db="EMBL/GenBank/DDBJ databases">
        <authorList>
            <person name="Nowell W R."/>
        </authorList>
    </citation>
    <scope>NUCLEOTIDE SEQUENCE</scope>
</reference>
<sequence>MAPLTLSKKYDDLVRCADQPLSSYNKLNDDDLGDVISKSWPFIMESITYTPFPIDKSSSTASLDELSGKVYTKLERRLKIQFQLYSEAAKRARQGFPNRPPLRRNKQHTKTYLKDLDTLSLDRSSEFSLENISEINAPDFYVLCAPHLHDQDNVQQRQVNYVRLHDFIKATPQTSPYRMLVIKQALKDCCRCGTYDQLKNLCLATDTSIEEIVFANANTVLHECIILNNQQLAHELVRFKFNIEVYGELGTPLVTAMHYDIIWAVEFLLKNGADLSTRHIDWPYLTLYEYCIQFGKIGIKSMIVKHLLSLIRKNKYRIIRRLMNSGWNIHSIEHTKHQLM</sequence>
<comment type="caution">
    <text evidence="1">The sequence shown here is derived from an EMBL/GenBank/DDBJ whole genome shotgun (WGS) entry which is preliminary data.</text>
</comment>
<evidence type="ECO:0000313" key="2">
    <source>
        <dbReference type="Proteomes" id="UP000663828"/>
    </source>
</evidence>
<dbReference type="Proteomes" id="UP000663828">
    <property type="component" value="Unassembled WGS sequence"/>
</dbReference>
<organism evidence="1 2">
    <name type="scientific">Adineta ricciae</name>
    <name type="common">Rotifer</name>
    <dbReference type="NCBI Taxonomy" id="249248"/>
    <lineage>
        <taxon>Eukaryota</taxon>
        <taxon>Metazoa</taxon>
        <taxon>Spiralia</taxon>
        <taxon>Gnathifera</taxon>
        <taxon>Rotifera</taxon>
        <taxon>Eurotatoria</taxon>
        <taxon>Bdelloidea</taxon>
        <taxon>Adinetida</taxon>
        <taxon>Adinetidae</taxon>
        <taxon>Adineta</taxon>
    </lineage>
</organism>
<protein>
    <submittedName>
        <fullName evidence="1">Uncharacterized protein</fullName>
    </submittedName>
</protein>
<proteinExistence type="predicted"/>